<feature type="region of interest" description="Disordered" evidence="6">
    <location>
        <begin position="1"/>
        <end position="29"/>
    </location>
</feature>
<organism evidence="8 9">
    <name type="scientific">Rosa chinensis</name>
    <name type="common">China rose</name>
    <dbReference type="NCBI Taxonomy" id="74649"/>
    <lineage>
        <taxon>Eukaryota</taxon>
        <taxon>Viridiplantae</taxon>
        <taxon>Streptophyta</taxon>
        <taxon>Embryophyta</taxon>
        <taxon>Tracheophyta</taxon>
        <taxon>Spermatophyta</taxon>
        <taxon>Magnoliopsida</taxon>
        <taxon>eudicotyledons</taxon>
        <taxon>Gunneridae</taxon>
        <taxon>Pentapetalae</taxon>
        <taxon>rosids</taxon>
        <taxon>fabids</taxon>
        <taxon>Rosales</taxon>
        <taxon>Rosaceae</taxon>
        <taxon>Rosoideae</taxon>
        <taxon>Rosoideae incertae sedis</taxon>
        <taxon>Rosa</taxon>
    </lineage>
</organism>
<dbReference type="PANTHER" id="PTHR31113:SF5">
    <property type="entry name" value="OS04G0405700 PROTEIN"/>
    <property type="match status" value="1"/>
</dbReference>
<dbReference type="PANTHER" id="PTHR31113">
    <property type="entry name" value="UPF0496 PROTEIN 3-RELATED"/>
    <property type="match status" value="1"/>
</dbReference>
<protein>
    <submittedName>
        <fullName evidence="8">Uncharacterized protein</fullName>
    </submittedName>
</protein>
<evidence type="ECO:0000313" key="8">
    <source>
        <dbReference type="EMBL" id="PRQ54360.1"/>
    </source>
</evidence>
<dbReference type="Pfam" id="PF05055">
    <property type="entry name" value="DUF677"/>
    <property type="match status" value="1"/>
</dbReference>
<keyword evidence="5 7" id="KW-0472">Membrane</keyword>
<sequence length="350" mass="39035">MSPSHPLPPSQSQGTSTSEGSPARSPLSHEYSLAVESTSYNEIWSKVHVNQQHEDGDEEDQLVLERVLQPNRQCVEEALRRAESNSLTLLVSDYFRHSEDATRLCLLLHRSVYGARHLYAPLHQLLDVFEPDSSLNQSQCSHALDIFQQFDSHDNPFPAPDSHNFDDTRRLFNDLKQQLDRRLRASRSKIRRIRRANVASAICLIGTAVGVVASAAAITAHALAAFVVAGPLCCSGSRANKEVAHMKQVDAAAKGTCVLNNDLATIDRLARRLHTAVEGDKLLIRLGLERGAQDKHPIQEVLKQLRKSHPNFLHLINELDQHICLCFNTVNRARSLLLQEIHNLQTEAAS</sequence>
<dbReference type="AlphaFoldDB" id="A0A2P6S6N7"/>
<name>A0A2P6S6N7_ROSCH</name>
<evidence type="ECO:0000256" key="3">
    <source>
        <dbReference type="ARBA" id="ARBA00022692"/>
    </source>
</evidence>
<evidence type="ECO:0000256" key="7">
    <source>
        <dbReference type="SAM" id="Phobius"/>
    </source>
</evidence>
<comment type="similarity">
    <text evidence="2">Belongs to the UPF0496 family.</text>
</comment>
<keyword evidence="4 7" id="KW-1133">Transmembrane helix</keyword>
<dbReference type="Gramene" id="PRQ54360">
    <property type="protein sequence ID" value="PRQ54360"/>
    <property type="gene ID" value="RchiOBHm_Chr2g0176601"/>
</dbReference>
<evidence type="ECO:0000256" key="2">
    <source>
        <dbReference type="ARBA" id="ARBA00009074"/>
    </source>
</evidence>
<dbReference type="EMBL" id="PDCK01000040">
    <property type="protein sequence ID" value="PRQ54360.1"/>
    <property type="molecule type" value="Genomic_DNA"/>
</dbReference>
<gene>
    <name evidence="8" type="ORF">RchiOBHm_Chr2g0176601</name>
</gene>
<reference evidence="8 9" key="1">
    <citation type="journal article" date="2018" name="Nat. Genet.">
        <title>The Rosa genome provides new insights in the design of modern roses.</title>
        <authorList>
            <person name="Bendahmane M."/>
        </authorList>
    </citation>
    <scope>NUCLEOTIDE SEQUENCE [LARGE SCALE GENOMIC DNA]</scope>
    <source>
        <strain evidence="9">cv. Old Blush</strain>
    </source>
</reference>
<comment type="subcellular location">
    <subcellularLocation>
        <location evidence="1">Membrane</location>
    </subcellularLocation>
</comment>
<proteinExistence type="inferred from homology"/>
<evidence type="ECO:0000256" key="1">
    <source>
        <dbReference type="ARBA" id="ARBA00004370"/>
    </source>
</evidence>
<dbReference type="InterPro" id="IPR007749">
    <property type="entry name" value="DUF677"/>
</dbReference>
<dbReference type="STRING" id="74649.A0A2P6S6N7"/>
<evidence type="ECO:0000313" key="9">
    <source>
        <dbReference type="Proteomes" id="UP000238479"/>
    </source>
</evidence>
<evidence type="ECO:0000256" key="6">
    <source>
        <dbReference type="SAM" id="MobiDB-lite"/>
    </source>
</evidence>
<evidence type="ECO:0000256" key="4">
    <source>
        <dbReference type="ARBA" id="ARBA00022989"/>
    </source>
</evidence>
<dbReference type="Proteomes" id="UP000238479">
    <property type="component" value="Chromosome 2"/>
</dbReference>
<keyword evidence="9" id="KW-1185">Reference proteome</keyword>
<dbReference type="GO" id="GO:0016020">
    <property type="term" value="C:membrane"/>
    <property type="evidence" value="ECO:0007669"/>
    <property type="project" value="UniProtKB-SubCell"/>
</dbReference>
<dbReference type="OMA" id="NRDCVHQ"/>
<feature type="compositionally biased region" description="Low complexity" evidence="6">
    <location>
        <begin position="10"/>
        <end position="21"/>
    </location>
</feature>
<evidence type="ECO:0000256" key="5">
    <source>
        <dbReference type="ARBA" id="ARBA00023136"/>
    </source>
</evidence>
<dbReference type="OrthoDB" id="1932397at2759"/>
<feature type="transmembrane region" description="Helical" evidence="7">
    <location>
        <begin position="196"/>
        <end position="229"/>
    </location>
</feature>
<comment type="caution">
    <text evidence="8">The sequence shown here is derived from an EMBL/GenBank/DDBJ whole genome shotgun (WGS) entry which is preliminary data.</text>
</comment>
<keyword evidence="3 7" id="KW-0812">Transmembrane</keyword>
<accession>A0A2P6S6N7</accession>